<evidence type="ECO:0000256" key="2">
    <source>
        <dbReference type="ARBA" id="ARBA00022553"/>
    </source>
</evidence>
<dbReference type="SUPFAM" id="SSF53901">
    <property type="entry name" value="Thiolase-like"/>
    <property type="match status" value="1"/>
</dbReference>
<evidence type="ECO:0000313" key="7">
    <source>
        <dbReference type="Proteomes" id="UP001589810"/>
    </source>
</evidence>
<dbReference type="InterPro" id="IPR016039">
    <property type="entry name" value="Thiolase-like"/>
</dbReference>
<name>A0ABV6N6L6_9PSEU</name>
<evidence type="ECO:0000259" key="4">
    <source>
        <dbReference type="PROSITE" id="PS50075"/>
    </source>
</evidence>
<gene>
    <name evidence="6" type="ORF">ACFFH7_42120</name>
</gene>
<comment type="caution">
    <text evidence="6">The sequence shown here is derived from an EMBL/GenBank/DDBJ whole genome shotgun (WGS) entry which is preliminary data.</text>
</comment>
<evidence type="ECO:0000256" key="3">
    <source>
        <dbReference type="ARBA" id="ARBA00022679"/>
    </source>
</evidence>
<dbReference type="PROSITE" id="PS52004">
    <property type="entry name" value="KS3_2"/>
    <property type="match status" value="1"/>
</dbReference>
<dbReference type="Pfam" id="PF00109">
    <property type="entry name" value="ketoacyl-synt"/>
    <property type="match status" value="1"/>
</dbReference>
<dbReference type="SUPFAM" id="SSF47336">
    <property type="entry name" value="ACP-like"/>
    <property type="match status" value="1"/>
</dbReference>
<feature type="domain" description="Carrier" evidence="4">
    <location>
        <begin position="569"/>
        <end position="644"/>
    </location>
</feature>
<dbReference type="InterPro" id="IPR050091">
    <property type="entry name" value="PKS_NRPS_Biosynth_Enz"/>
</dbReference>
<reference evidence="6 7" key="1">
    <citation type="submission" date="2024-09" db="EMBL/GenBank/DDBJ databases">
        <authorList>
            <person name="Sun Q."/>
            <person name="Mori K."/>
        </authorList>
    </citation>
    <scope>NUCLEOTIDE SEQUENCE [LARGE SCALE GENOMIC DNA]</scope>
    <source>
        <strain evidence="6 7">TBRC 1432</strain>
    </source>
</reference>
<dbReference type="Pfam" id="PF00550">
    <property type="entry name" value="PP-binding"/>
    <property type="match status" value="1"/>
</dbReference>
<dbReference type="Proteomes" id="UP001589810">
    <property type="component" value="Unassembled WGS sequence"/>
</dbReference>
<dbReference type="PROSITE" id="PS00606">
    <property type="entry name" value="KS3_1"/>
    <property type="match status" value="1"/>
</dbReference>
<evidence type="ECO:0000259" key="5">
    <source>
        <dbReference type="PROSITE" id="PS52004"/>
    </source>
</evidence>
<dbReference type="PANTHER" id="PTHR43775">
    <property type="entry name" value="FATTY ACID SYNTHASE"/>
    <property type="match status" value="1"/>
</dbReference>
<dbReference type="Gene3D" id="1.10.1240.100">
    <property type="match status" value="1"/>
</dbReference>
<keyword evidence="7" id="KW-1185">Reference proteome</keyword>
<dbReference type="InterPro" id="IPR018201">
    <property type="entry name" value="Ketoacyl_synth_AS"/>
</dbReference>
<dbReference type="Pfam" id="PF02801">
    <property type="entry name" value="Ketoacyl-synt_C"/>
    <property type="match status" value="1"/>
</dbReference>
<dbReference type="CDD" id="cd00833">
    <property type="entry name" value="PKS"/>
    <property type="match status" value="1"/>
</dbReference>
<feature type="domain" description="Ketosynthase family 3 (KS3)" evidence="5">
    <location>
        <begin position="3"/>
        <end position="418"/>
    </location>
</feature>
<dbReference type="InterPro" id="IPR032821">
    <property type="entry name" value="PKS_assoc"/>
</dbReference>
<dbReference type="InterPro" id="IPR009081">
    <property type="entry name" value="PP-bd_ACP"/>
</dbReference>
<dbReference type="RefSeq" id="WP_379794590.1">
    <property type="nucleotide sequence ID" value="NZ_JBHLUD010000015.1"/>
</dbReference>
<sequence length="645" mass="69066">MDDNAIAVIGMSCRFPGAGDPEQFWANLVEGVDSVTRYPNRSAATREYTPARGVLTNPEWFDAGYFGYSPRDARIISPQHRVFLECAVEALESAGYDPDRHPGTIGVYAGGTETYYGHLLRSQRDQIPGMTDWEILIGTATDFLVSRIAYKLGLRGPAVTVQAACATSLVAVHTATHALLSGDCDIALAGGVAIHVPQKDSPYVQGGIISADGKCRTFDAAADGTVGSDGAGLIVLKRLEDALADGDHIHAVIRGTAINNDGADRIGYTAPSATGQASVIRDAHEIAGVDPDTITLIEAHGTATPLGDPIEITALIEAFRDSTDRVGYCAIGSVKTNIGHTDAAAGIAGLIKAVLAVEHGIIPASLHFTSPNPRIPFEGSPFRVASRTEKWETDGIPRRAGVSSFGIGGTNAHVIVEEPPASTHSHSADDQLIVLSARTPEALDALAAEIQNGPSNADIAWTLQVGRREFPYRLYAIVRPDGDIVEALANAVRNTEPAGRIPLEQDVRGLDLARIGELWLRGADIPWDRLHEGRRQRVPLPTYPFERQRYLVEAPTVEELVPQQRESVDSQRPTVELTAQIFAKMLDLPEVGPDDDFFDLGGDSLVGTYLLGEIHDALGVDLELESLYDAPTPQALAELVDQGRS</sequence>
<dbReference type="InterPro" id="IPR036736">
    <property type="entry name" value="ACP-like_sf"/>
</dbReference>
<evidence type="ECO:0000313" key="6">
    <source>
        <dbReference type="EMBL" id="MFC0548164.1"/>
    </source>
</evidence>
<keyword evidence="1" id="KW-0596">Phosphopantetheine</keyword>
<dbReference type="PANTHER" id="PTHR43775:SF37">
    <property type="entry name" value="SI:DKEY-61P9.11"/>
    <property type="match status" value="1"/>
</dbReference>
<dbReference type="PROSITE" id="PS50075">
    <property type="entry name" value="CARRIER"/>
    <property type="match status" value="1"/>
</dbReference>
<dbReference type="EMBL" id="JBHLUD010000015">
    <property type="protein sequence ID" value="MFC0548164.1"/>
    <property type="molecule type" value="Genomic_DNA"/>
</dbReference>
<keyword evidence="3" id="KW-0808">Transferase</keyword>
<dbReference type="SMART" id="SM00823">
    <property type="entry name" value="PKS_PP"/>
    <property type="match status" value="1"/>
</dbReference>
<accession>A0ABV6N6L6</accession>
<dbReference type="InterPro" id="IPR020841">
    <property type="entry name" value="PKS_Beta-ketoAc_synthase_dom"/>
</dbReference>
<protein>
    <submittedName>
        <fullName evidence="6">Beta-ketoacyl synthase N-terminal-like domain-containing protein</fullName>
    </submittedName>
</protein>
<dbReference type="Gene3D" id="3.40.47.10">
    <property type="match status" value="1"/>
</dbReference>
<keyword evidence="2" id="KW-0597">Phosphoprotein</keyword>
<dbReference type="InterPro" id="IPR014031">
    <property type="entry name" value="Ketoacyl_synth_C"/>
</dbReference>
<dbReference type="Pfam" id="PF16197">
    <property type="entry name" value="KAsynt_C_assoc"/>
    <property type="match status" value="1"/>
</dbReference>
<proteinExistence type="predicted"/>
<dbReference type="InterPro" id="IPR020806">
    <property type="entry name" value="PKS_PP-bd"/>
</dbReference>
<dbReference type="Gene3D" id="1.10.1200.10">
    <property type="entry name" value="ACP-like"/>
    <property type="match status" value="1"/>
</dbReference>
<evidence type="ECO:0000256" key="1">
    <source>
        <dbReference type="ARBA" id="ARBA00022450"/>
    </source>
</evidence>
<organism evidence="6 7">
    <name type="scientific">Kutzneria chonburiensis</name>
    <dbReference type="NCBI Taxonomy" id="1483604"/>
    <lineage>
        <taxon>Bacteria</taxon>
        <taxon>Bacillati</taxon>
        <taxon>Actinomycetota</taxon>
        <taxon>Actinomycetes</taxon>
        <taxon>Pseudonocardiales</taxon>
        <taxon>Pseudonocardiaceae</taxon>
        <taxon>Kutzneria</taxon>
    </lineage>
</organism>
<dbReference type="SMART" id="SM00825">
    <property type="entry name" value="PKS_KS"/>
    <property type="match status" value="1"/>
</dbReference>
<dbReference type="InterPro" id="IPR014030">
    <property type="entry name" value="Ketoacyl_synth_N"/>
</dbReference>